<dbReference type="SUPFAM" id="SSF57850">
    <property type="entry name" value="RING/U-box"/>
    <property type="match status" value="1"/>
</dbReference>
<feature type="transmembrane region" description="Helical" evidence="12">
    <location>
        <begin position="20"/>
        <end position="39"/>
    </location>
</feature>
<keyword evidence="3 12" id="KW-0812">Transmembrane</keyword>
<evidence type="ECO:0000256" key="11">
    <source>
        <dbReference type="PROSITE-ProRule" id="PRU00175"/>
    </source>
</evidence>
<keyword evidence="7 12" id="KW-1133">Transmembrane helix</keyword>
<dbReference type="Pfam" id="PF06803">
    <property type="entry name" value="DUF1232"/>
    <property type="match status" value="1"/>
</dbReference>
<feature type="transmembrane region" description="Helical" evidence="12">
    <location>
        <begin position="209"/>
        <end position="234"/>
    </location>
</feature>
<evidence type="ECO:0000256" key="4">
    <source>
        <dbReference type="ARBA" id="ARBA00022723"/>
    </source>
</evidence>
<dbReference type="InterPro" id="IPR017907">
    <property type="entry name" value="Znf_RING_CS"/>
</dbReference>
<evidence type="ECO:0000313" key="14">
    <source>
        <dbReference type="EMBL" id="PNF26539.1"/>
    </source>
</evidence>
<dbReference type="PANTHER" id="PTHR22894:SF5">
    <property type="entry name" value="RING-TYPE DOMAIN-CONTAINING PROTEIN"/>
    <property type="match status" value="1"/>
</dbReference>
<protein>
    <recommendedName>
        <fullName evidence="2">E3 ubiquitin-protein ligase RNF170</fullName>
    </recommendedName>
    <alternativeName>
        <fullName evidence="10">RING finger protein 170</fullName>
    </alternativeName>
    <alternativeName>
        <fullName evidence="9">RING-type E3 ubiquitin transferase RNF170</fullName>
    </alternativeName>
</protein>
<keyword evidence="4" id="KW-0479">Metal-binding</keyword>
<gene>
    <name evidence="14" type="primary">RNF170</name>
    <name evidence="14" type="ORF">B7P43_G13970</name>
</gene>
<evidence type="ECO:0000256" key="7">
    <source>
        <dbReference type="ARBA" id="ARBA00022989"/>
    </source>
</evidence>
<keyword evidence="15" id="KW-1185">Reference proteome</keyword>
<dbReference type="AlphaFoldDB" id="A0A2J7QD85"/>
<dbReference type="OrthoDB" id="9049620at2759"/>
<dbReference type="PANTHER" id="PTHR22894">
    <property type="entry name" value="RING-TYPE DOMAIN-CONTAINING PROTEIN"/>
    <property type="match status" value="1"/>
</dbReference>
<accession>A0A2J7QD85</accession>
<evidence type="ECO:0000256" key="6">
    <source>
        <dbReference type="ARBA" id="ARBA00022833"/>
    </source>
</evidence>
<keyword evidence="8 12" id="KW-0472">Membrane</keyword>
<feature type="domain" description="RING-type" evidence="13">
    <location>
        <begin position="100"/>
        <end position="143"/>
    </location>
</feature>
<dbReference type="Pfam" id="PF00097">
    <property type="entry name" value="zf-C3HC4"/>
    <property type="match status" value="1"/>
</dbReference>
<feature type="transmembrane region" description="Helical" evidence="12">
    <location>
        <begin position="246"/>
        <end position="269"/>
    </location>
</feature>
<organism evidence="14 15">
    <name type="scientific">Cryptotermes secundus</name>
    <dbReference type="NCBI Taxonomy" id="105785"/>
    <lineage>
        <taxon>Eukaryota</taxon>
        <taxon>Metazoa</taxon>
        <taxon>Ecdysozoa</taxon>
        <taxon>Arthropoda</taxon>
        <taxon>Hexapoda</taxon>
        <taxon>Insecta</taxon>
        <taxon>Pterygota</taxon>
        <taxon>Neoptera</taxon>
        <taxon>Polyneoptera</taxon>
        <taxon>Dictyoptera</taxon>
        <taxon>Blattodea</taxon>
        <taxon>Blattoidea</taxon>
        <taxon>Termitoidae</taxon>
        <taxon>Kalotermitidae</taxon>
        <taxon>Cryptotermitinae</taxon>
        <taxon>Cryptotermes</taxon>
    </lineage>
</organism>
<evidence type="ECO:0000256" key="2">
    <source>
        <dbReference type="ARBA" id="ARBA00014068"/>
    </source>
</evidence>
<sequence length="280" mass="32028">MSVFSLTMRADYIYGIGNEVLTIAVLVIIGLIPLIHFTIRNTDWRGLLNSVGTHNWWIFSDRHNDASVTGANIQETGNRLENVEPGVLQIPSRTYNLERCPICLHEHQLAVETNCGHLYCGNCLRTYIYIRGIMSRIACPMCRQQISVLFACFTERELQRTPASDVGPDVQVLYQMIADYNRRFSGEPRSFMEMIRDCPTLMRHLWNEFFSVGGLMLMFRIRIVLCFLAAVMYLVSPLDIIPEAVFGVLGLLDDVFVLFLLAIYISIIYRRLVVSRSMAT</sequence>
<dbReference type="CDD" id="cd16553">
    <property type="entry name" value="RING-HC_RNF170"/>
    <property type="match status" value="1"/>
</dbReference>
<dbReference type="Gene3D" id="3.30.40.10">
    <property type="entry name" value="Zinc/RING finger domain, C3HC4 (zinc finger)"/>
    <property type="match status" value="1"/>
</dbReference>
<comment type="caution">
    <text evidence="14">The sequence shown here is derived from an EMBL/GenBank/DDBJ whole genome shotgun (WGS) entry which is preliminary data.</text>
</comment>
<dbReference type="InterPro" id="IPR001841">
    <property type="entry name" value="Znf_RING"/>
</dbReference>
<comment type="subcellular location">
    <subcellularLocation>
        <location evidence="1">Endomembrane system</location>
        <topology evidence="1">Multi-pass membrane protein</topology>
    </subcellularLocation>
</comment>
<evidence type="ECO:0000256" key="9">
    <source>
        <dbReference type="ARBA" id="ARBA00030110"/>
    </source>
</evidence>
<evidence type="ECO:0000259" key="13">
    <source>
        <dbReference type="PROSITE" id="PS50089"/>
    </source>
</evidence>
<dbReference type="PROSITE" id="PS50089">
    <property type="entry name" value="ZF_RING_2"/>
    <property type="match status" value="1"/>
</dbReference>
<proteinExistence type="predicted"/>
<dbReference type="Proteomes" id="UP000235965">
    <property type="component" value="Unassembled WGS sequence"/>
</dbReference>
<keyword evidence="6" id="KW-0862">Zinc</keyword>
<evidence type="ECO:0000256" key="8">
    <source>
        <dbReference type="ARBA" id="ARBA00023136"/>
    </source>
</evidence>
<dbReference type="InParanoid" id="A0A2J7QD85"/>
<dbReference type="GO" id="GO:0012505">
    <property type="term" value="C:endomembrane system"/>
    <property type="evidence" value="ECO:0007669"/>
    <property type="project" value="UniProtKB-SubCell"/>
</dbReference>
<evidence type="ECO:0000256" key="12">
    <source>
        <dbReference type="SAM" id="Phobius"/>
    </source>
</evidence>
<evidence type="ECO:0000256" key="3">
    <source>
        <dbReference type="ARBA" id="ARBA00022692"/>
    </source>
</evidence>
<dbReference type="PROSITE" id="PS00518">
    <property type="entry name" value="ZF_RING_1"/>
    <property type="match status" value="1"/>
</dbReference>
<dbReference type="SMART" id="SM00184">
    <property type="entry name" value="RING"/>
    <property type="match status" value="1"/>
</dbReference>
<evidence type="ECO:0000256" key="1">
    <source>
        <dbReference type="ARBA" id="ARBA00004127"/>
    </source>
</evidence>
<dbReference type="EMBL" id="NEVH01015827">
    <property type="protein sequence ID" value="PNF26539.1"/>
    <property type="molecule type" value="Genomic_DNA"/>
</dbReference>
<dbReference type="InterPro" id="IPR038896">
    <property type="entry name" value="RNF170"/>
</dbReference>
<dbReference type="InterPro" id="IPR010652">
    <property type="entry name" value="DUF1232"/>
</dbReference>
<evidence type="ECO:0000313" key="15">
    <source>
        <dbReference type="Proteomes" id="UP000235965"/>
    </source>
</evidence>
<evidence type="ECO:0000256" key="5">
    <source>
        <dbReference type="ARBA" id="ARBA00022771"/>
    </source>
</evidence>
<keyword evidence="5 11" id="KW-0863">Zinc-finger</keyword>
<dbReference type="InterPro" id="IPR013083">
    <property type="entry name" value="Znf_RING/FYVE/PHD"/>
</dbReference>
<dbReference type="InterPro" id="IPR018957">
    <property type="entry name" value="Znf_C3HC4_RING-type"/>
</dbReference>
<dbReference type="GO" id="GO:0061630">
    <property type="term" value="F:ubiquitin protein ligase activity"/>
    <property type="evidence" value="ECO:0007669"/>
    <property type="project" value="InterPro"/>
</dbReference>
<dbReference type="STRING" id="105785.A0A2J7QD85"/>
<reference evidence="14 15" key="1">
    <citation type="submission" date="2017-12" db="EMBL/GenBank/DDBJ databases">
        <title>Hemimetabolous genomes reveal molecular basis of termite eusociality.</title>
        <authorList>
            <person name="Harrison M.C."/>
            <person name="Jongepier E."/>
            <person name="Robertson H.M."/>
            <person name="Arning N."/>
            <person name="Bitard-Feildel T."/>
            <person name="Chao H."/>
            <person name="Childers C.P."/>
            <person name="Dinh H."/>
            <person name="Doddapaneni H."/>
            <person name="Dugan S."/>
            <person name="Gowin J."/>
            <person name="Greiner C."/>
            <person name="Han Y."/>
            <person name="Hu H."/>
            <person name="Hughes D.S.T."/>
            <person name="Huylmans A.-K."/>
            <person name="Kemena C."/>
            <person name="Kremer L.P.M."/>
            <person name="Lee S.L."/>
            <person name="Lopez-Ezquerra A."/>
            <person name="Mallet L."/>
            <person name="Monroy-Kuhn J.M."/>
            <person name="Moser A."/>
            <person name="Murali S.C."/>
            <person name="Muzny D.M."/>
            <person name="Otani S."/>
            <person name="Piulachs M.-D."/>
            <person name="Poelchau M."/>
            <person name="Qu J."/>
            <person name="Schaub F."/>
            <person name="Wada-Katsumata A."/>
            <person name="Worley K.C."/>
            <person name="Xie Q."/>
            <person name="Ylla G."/>
            <person name="Poulsen M."/>
            <person name="Gibbs R.A."/>
            <person name="Schal C."/>
            <person name="Richards S."/>
            <person name="Belles X."/>
            <person name="Korb J."/>
            <person name="Bornberg-Bauer E."/>
        </authorList>
    </citation>
    <scope>NUCLEOTIDE SEQUENCE [LARGE SCALE GENOMIC DNA]</scope>
    <source>
        <tissue evidence="14">Whole body</tissue>
    </source>
</reference>
<evidence type="ECO:0000256" key="10">
    <source>
        <dbReference type="ARBA" id="ARBA00031107"/>
    </source>
</evidence>
<dbReference type="GO" id="GO:0008270">
    <property type="term" value="F:zinc ion binding"/>
    <property type="evidence" value="ECO:0007669"/>
    <property type="project" value="UniProtKB-KW"/>
</dbReference>
<name>A0A2J7QD85_9NEOP</name>